<organism evidence="1">
    <name type="scientific">Paenibacillus sp. AN1007</name>
    <dbReference type="NCBI Taxonomy" id="3151385"/>
    <lineage>
        <taxon>Bacteria</taxon>
        <taxon>Bacillati</taxon>
        <taxon>Bacillota</taxon>
        <taxon>Bacilli</taxon>
        <taxon>Bacillales</taxon>
        <taxon>Paenibacillaceae</taxon>
        <taxon>Paenibacillus</taxon>
    </lineage>
</organism>
<name>A0AAU8NAE9_9BACL</name>
<dbReference type="EMBL" id="CP159992">
    <property type="protein sequence ID" value="XCP93472.1"/>
    <property type="molecule type" value="Genomic_DNA"/>
</dbReference>
<evidence type="ECO:0000313" key="1">
    <source>
        <dbReference type="EMBL" id="XCP93472.1"/>
    </source>
</evidence>
<protein>
    <submittedName>
        <fullName evidence="1">Uncharacterized protein</fullName>
    </submittedName>
</protein>
<proteinExistence type="predicted"/>
<gene>
    <name evidence="1" type="ORF">ABXS70_19935</name>
</gene>
<sequence length="102" mass="10913">MATIAKRFYRGVPTSSLTTSYTVPAGALAMIKAVSVCNMTTTAATFRMVIAGWYIIFDHQIKGNDTITIPFLDQIINAGETIQFSCTPAGAVSVFISGKEVT</sequence>
<dbReference type="RefSeq" id="WP_366290254.1">
    <property type="nucleotide sequence ID" value="NZ_CP159992.1"/>
</dbReference>
<dbReference type="AlphaFoldDB" id="A0AAU8NAE9"/>
<reference evidence="1" key="1">
    <citation type="submission" date="2024-05" db="EMBL/GenBank/DDBJ databases">
        <title>Draft genome assemblies of 36 bacteria isolated from hibernating arctic ground squirrels.</title>
        <authorList>
            <person name="McKee H."/>
            <person name="Mullen L."/>
            <person name="Drown D.M."/>
            <person name="Duddleston K.N."/>
        </authorList>
    </citation>
    <scope>NUCLEOTIDE SEQUENCE</scope>
    <source>
        <strain evidence="1">AN1007</strain>
    </source>
</reference>
<accession>A0AAU8NAE9</accession>